<evidence type="ECO:0000313" key="2">
    <source>
        <dbReference type="Proteomes" id="UP000528734"/>
    </source>
</evidence>
<name>A0A7Y4HBA0_9BRAD</name>
<evidence type="ECO:0000313" key="1">
    <source>
        <dbReference type="EMBL" id="NOJ50873.1"/>
    </source>
</evidence>
<reference evidence="1 2" key="1">
    <citation type="submission" date="2020-03" db="EMBL/GenBank/DDBJ databases">
        <title>Bradyrhizobium diversity isolated from nodules of Muelleranthus trifoliolatus.</title>
        <authorList>
            <person name="Klepa M."/>
            <person name="Helene L."/>
            <person name="Hungria M."/>
        </authorList>
    </citation>
    <scope>NUCLEOTIDE SEQUENCE [LARGE SCALE GENOMIC DNA]</scope>
    <source>
        <strain evidence="1 2">WSM 1744</strain>
    </source>
</reference>
<keyword evidence="2" id="KW-1185">Reference proteome</keyword>
<dbReference type="AlphaFoldDB" id="A0A7Y4HBA0"/>
<proteinExistence type="predicted"/>
<dbReference type="Proteomes" id="UP000528734">
    <property type="component" value="Unassembled WGS sequence"/>
</dbReference>
<gene>
    <name evidence="1" type="ORF">HCN50_32480</name>
</gene>
<dbReference type="EMBL" id="JAAVLW010000019">
    <property type="protein sequence ID" value="NOJ50873.1"/>
    <property type="molecule type" value="Genomic_DNA"/>
</dbReference>
<protein>
    <submittedName>
        <fullName evidence="1">Uncharacterized protein</fullName>
    </submittedName>
</protein>
<sequence>MTSNLLLLPLLLRQLPTKAKIAVLTYDSRHCGEDLFDLESPGDRSRIVVGGIEGGKFWHDELKTPPPPIDVHSIEIDVAACITRLRHSNPEIAAILFECAAFPSVTASIRSQSRIPVYDITDLCRMTMASVAVS</sequence>
<comment type="caution">
    <text evidence="1">The sequence shown here is derived from an EMBL/GenBank/DDBJ whole genome shotgun (WGS) entry which is preliminary data.</text>
</comment>
<organism evidence="1 2">
    <name type="scientific">Bradyrhizobium archetypum</name>
    <dbReference type="NCBI Taxonomy" id="2721160"/>
    <lineage>
        <taxon>Bacteria</taxon>
        <taxon>Pseudomonadati</taxon>
        <taxon>Pseudomonadota</taxon>
        <taxon>Alphaproteobacteria</taxon>
        <taxon>Hyphomicrobiales</taxon>
        <taxon>Nitrobacteraceae</taxon>
        <taxon>Bradyrhizobium</taxon>
    </lineage>
</organism>
<accession>A0A7Y4HBA0</accession>